<proteinExistence type="inferred from homology"/>
<dbReference type="Proteomes" id="UP001327560">
    <property type="component" value="Chromosome 8"/>
</dbReference>
<evidence type="ECO:0000256" key="1">
    <source>
        <dbReference type="ARBA" id="ARBA00001961"/>
    </source>
</evidence>
<accession>A0AAQ3QNG3</accession>
<dbReference type="Pfam" id="PF03171">
    <property type="entry name" value="2OG-FeII_Oxy"/>
    <property type="match status" value="1"/>
</dbReference>
<evidence type="ECO:0000256" key="2">
    <source>
        <dbReference type="ARBA" id="ARBA00022723"/>
    </source>
</evidence>
<dbReference type="GO" id="GO:0016491">
    <property type="term" value="F:oxidoreductase activity"/>
    <property type="evidence" value="ECO:0007669"/>
    <property type="project" value="UniProtKB-KW"/>
</dbReference>
<name>A0AAQ3QNG3_9LILI</name>
<evidence type="ECO:0000256" key="4">
    <source>
        <dbReference type="ARBA" id="ARBA00023004"/>
    </source>
</evidence>
<comment type="catalytic activity">
    <reaction evidence="6">
        <text>gibberellin A53 + 2 2-oxoglutarate + 3 O2 + H(+) = gibberellin A20 + 2 succinate + 3 CO2 + 2 H2O</text>
        <dbReference type="Rhea" id="RHEA:60796"/>
        <dbReference type="ChEBI" id="CHEBI:15377"/>
        <dbReference type="ChEBI" id="CHEBI:15378"/>
        <dbReference type="ChEBI" id="CHEBI:15379"/>
        <dbReference type="ChEBI" id="CHEBI:16526"/>
        <dbReference type="ChEBI" id="CHEBI:16810"/>
        <dbReference type="ChEBI" id="CHEBI:30031"/>
        <dbReference type="ChEBI" id="CHEBI:58526"/>
        <dbReference type="ChEBI" id="CHEBI:143954"/>
    </reaction>
    <physiologicalReaction direction="left-to-right" evidence="6">
        <dbReference type="Rhea" id="RHEA:60797"/>
    </physiologicalReaction>
</comment>
<reference evidence="10 11" key="1">
    <citation type="submission" date="2023-10" db="EMBL/GenBank/DDBJ databases">
        <title>Chromosome-scale genome assembly provides insights into flower coloration mechanisms of Canna indica.</title>
        <authorList>
            <person name="Li C."/>
        </authorList>
    </citation>
    <scope>NUCLEOTIDE SEQUENCE [LARGE SCALE GENOMIC DNA]</scope>
    <source>
        <tissue evidence="10">Flower</tissue>
    </source>
</reference>
<keyword evidence="3 7" id="KW-0560">Oxidoreductase</keyword>
<dbReference type="InterPro" id="IPR050231">
    <property type="entry name" value="Iron_ascorbate_oxido_reductase"/>
</dbReference>
<dbReference type="InterPro" id="IPR026992">
    <property type="entry name" value="DIOX_N"/>
</dbReference>
<dbReference type="InterPro" id="IPR027443">
    <property type="entry name" value="IPNS-like_sf"/>
</dbReference>
<dbReference type="SUPFAM" id="SSF51197">
    <property type="entry name" value="Clavaminate synthase-like"/>
    <property type="match status" value="1"/>
</dbReference>
<evidence type="ECO:0000313" key="11">
    <source>
        <dbReference type="Proteomes" id="UP001327560"/>
    </source>
</evidence>
<sequence>MAKPPPPAPSPEALVFDAAEFSGHADVPDQFRWPEHETPTPDAHEELADVPSIDLDRLLSGDPDAMVSVADACSRYGLFQVVNHGVDAALLAEARGCAEAFFAMPIAEKRRARRRPGEICGYASSFTERFASKLPGRGRRPSRSASPPRRRPAARSCETTSSTTWATNSATLGTEVYLRYCEAMSRLSLGIMEALGLSLGVGRAHFRDLFEDNESIVRLNYYPPCPRPEVTLGTGPHCDPTSLTVLHQEGVDGLQVFTDDDSRWRTVSPRPDAFVVNIGDTFMALSNGRYKSCMHRAVVNGEAARKSLVFFLCPSADKVVRPAAGLVDGDRPRLYPDFRWPQLLEFTQKHYRADLETLDAFSKWIRQGNDEVKNTKIRTTF</sequence>
<feature type="region of interest" description="Disordered" evidence="8">
    <location>
        <begin position="133"/>
        <end position="161"/>
    </location>
</feature>
<dbReference type="EMBL" id="CP136897">
    <property type="protein sequence ID" value="WOL15928.1"/>
    <property type="molecule type" value="Genomic_DNA"/>
</dbReference>
<dbReference type="AlphaFoldDB" id="A0AAQ3QNG3"/>
<evidence type="ECO:0000313" key="10">
    <source>
        <dbReference type="EMBL" id="WOL15928.1"/>
    </source>
</evidence>
<feature type="domain" description="Fe2OG dioxygenase" evidence="9">
    <location>
        <begin position="212"/>
        <end position="314"/>
    </location>
</feature>
<protein>
    <recommendedName>
        <fullName evidence="9">Fe2OG dioxygenase domain-containing protein</fullName>
    </recommendedName>
</protein>
<evidence type="ECO:0000256" key="8">
    <source>
        <dbReference type="SAM" id="MobiDB-lite"/>
    </source>
</evidence>
<evidence type="ECO:0000256" key="5">
    <source>
        <dbReference type="ARBA" id="ARBA00050508"/>
    </source>
</evidence>
<comment type="catalytic activity">
    <reaction evidence="5">
        <text>gibberellin A12 + 2 2-oxoglutarate + 3 O2 + H(+) = gibberellin A9 + 2 succinate + 3 CO2 + 2 H2O</text>
        <dbReference type="Rhea" id="RHEA:60772"/>
        <dbReference type="ChEBI" id="CHEBI:15377"/>
        <dbReference type="ChEBI" id="CHEBI:15378"/>
        <dbReference type="ChEBI" id="CHEBI:15379"/>
        <dbReference type="ChEBI" id="CHEBI:16526"/>
        <dbReference type="ChEBI" id="CHEBI:16810"/>
        <dbReference type="ChEBI" id="CHEBI:30031"/>
        <dbReference type="ChEBI" id="CHEBI:58627"/>
        <dbReference type="ChEBI" id="CHEBI:73255"/>
    </reaction>
    <physiologicalReaction direction="left-to-right" evidence="5">
        <dbReference type="Rhea" id="RHEA:60773"/>
    </physiologicalReaction>
</comment>
<evidence type="ECO:0000256" key="6">
    <source>
        <dbReference type="ARBA" id="ARBA00050797"/>
    </source>
</evidence>
<keyword evidence="11" id="KW-1185">Reference proteome</keyword>
<keyword evidence="2 7" id="KW-0479">Metal-binding</keyword>
<comment type="similarity">
    <text evidence="7">Belongs to the iron/ascorbate-dependent oxidoreductase family.</text>
</comment>
<feature type="compositionally biased region" description="Basic residues" evidence="8">
    <location>
        <begin position="136"/>
        <end position="153"/>
    </location>
</feature>
<dbReference type="InterPro" id="IPR005123">
    <property type="entry name" value="Oxoglu/Fe-dep_dioxygenase_dom"/>
</dbReference>
<dbReference type="FunFam" id="2.60.120.330:FF:000003">
    <property type="entry name" value="Gibberellin 20 oxidase 2"/>
    <property type="match status" value="1"/>
</dbReference>
<organism evidence="10 11">
    <name type="scientific">Canna indica</name>
    <name type="common">Indian-shot</name>
    <dbReference type="NCBI Taxonomy" id="4628"/>
    <lineage>
        <taxon>Eukaryota</taxon>
        <taxon>Viridiplantae</taxon>
        <taxon>Streptophyta</taxon>
        <taxon>Embryophyta</taxon>
        <taxon>Tracheophyta</taxon>
        <taxon>Spermatophyta</taxon>
        <taxon>Magnoliopsida</taxon>
        <taxon>Liliopsida</taxon>
        <taxon>Zingiberales</taxon>
        <taxon>Cannaceae</taxon>
        <taxon>Canna</taxon>
    </lineage>
</organism>
<evidence type="ECO:0000256" key="3">
    <source>
        <dbReference type="ARBA" id="ARBA00023002"/>
    </source>
</evidence>
<dbReference type="PANTHER" id="PTHR47990">
    <property type="entry name" value="2-OXOGLUTARATE (2OG) AND FE(II)-DEPENDENT OXYGENASE SUPERFAMILY PROTEIN-RELATED"/>
    <property type="match status" value="1"/>
</dbReference>
<dbReference type="Gene3D" id="2.60.120.330">
    <property type="entry name" value="B-lactam Antibiotic, Isopenicillin N Synthase, Chain"/>
    <property type="match status" value="1"/>
</dbReference>
<keyword evidence="4 7" id="KW-0408">Iron</keyword>
<evidence type="ECO:0000256" key="7">
    <source>
        <dbReference type="RuleBase" id="RU003682"/>
    </source>
</evidence>
<dbReference type="Pfam" id="PF14226">
    <property type="entry name" value="DIOX_N"/>
    <property type="match status" value="1"/>
</dbReference>
<dbReference type="GO" id="GO:0009685">
    <property type="term" value="P:gibberellin metabolic process"/>
    <property type="evidence" value="ECO:0007669"/>
    <property type="project" value="UniProtKB-ARBA"/>
</dbReference>
<evidence type="ECO:0000259" key="9">
    <source>
        <dbReference type="PROSITE" id="PS51471"/>
    </source>
</evidence>
<comment type="cofactor">
    <cofactor evidence="1">
        <name>L-ascorbate</name>
        <dbReference type="ChEBI" id="CHEBI:38290"/>
    </cofactor>
</comment>
<gene>
    <name evidence="10" type="ORF">Cni_G24710</name>
</gene>
<dbReference type="GO" id="GO:0046872">
    <property type="term" value="F:metal ion binding"/>
    <property type="evidence" value="ECO:0007669"/>
    <property type="project" value="UniProtKB-KW"/>
</dbReference>
<dbReference type="PROSITE" id="PS51471">
    <property type="entry name" value="FE2OG_OXY"/>
    <property type="match status" value="1"/>
</dbReference>
<dbReference type="InterPro" id="IPR044861">
    <property type="entry name" value="IPNS-like_FE2OG_OXY"/>
</dbReference>